<dbReference type="GO" id="GO:0035529">
    <property type="term" value="F:NADH pyrophosphatase activity"/>
    <property type="evidence" value="ECO:0007669"/>
    <property type="project" value="TreeGrafter"/>
</dbReference>
<dbReference type="PROSITE" id="PS51462">
    <property type="entry name" value="NUDIX"/>
    <property type="match status" value="1"/>
</dbReference>
<feature type="non-terminal residue" evidence="5">
    <location>
        <position position="187"/>
    </location>
</feature>
<dbReference type="PRINTS" id="PR00502">
    <property type="entry name" value="NUDIXFAMILY"/>
</dbReference>
<dbReference type="PROSITE" id="PS00893">
    <property type="entry name" value="NUDIX_BOX"/>
    <property type="match status" value="1"/>
</dbReference>
<proteinExistence type="inferred from homology"/>
<keyword evidence="7" id="KW-1185">Reference proteome</keyword>
<evidence type="ECO:0000256" key="1">
    <source>
        <dbReference type="ARBA" id="ARBA00005582"/>
    </source>
</evidence>
<evidence type="ECO:0000313" key="7">
    <source>
        <dbReference type="Proteomes" id="UP000011087"/>
    </source>
</evidence>
<dbReference type="HOGENOM" id="CLU_054299_3_1_1"/>
<comment type="similarity">
    <text evidence="1 3">Belongs to the Nudix hydrolase family.</text>
</comment>
<dbReference type="InterPro" id="IPR003293">
    <property type="entry name" value="Nudix_hydrolase6-like"/>
</dbReference>
<organism evidence="5">
    <name type="scientific">Guillardia theta (strain CCMP2712)</name>
    <name type="common">Cryptophyte</name>
    <dbReference type="NCBI Taxonomy" id="905079"/>
    <lineage>
        <taxon>Eukaryota</taxon>
        <taxon>Cryptophyceae</taxon>
        <taxon>Pyrenomonadales</taxon>
        <taxon>Geminigeraceae</taxon>
        <taxon>Guillardia</taxon>
    </lineage>
</organism>
<dbReference type="Gene3D" id="3.90.79.10">
    <property type="entry name" value="Nucleoside Triphosphate Pyrophosphohydrolase"/>
    <property type="match status" value="1"/>
</dbReference>
<evidence type="ECO:0000256" key="2">
    <source>
        <dbReference type="ARBA" id="ARBA00022801"/>
    </source>
</evidence>
<name>L1K385_GUITC</name>
<sequence length="187" mass="21143">EQFALRLRSTVSHLKSEQMKSCWLQLPIALSSFAAVANTNEGFTFHHAKDDYVVLKLWLREGEEDKVPDFATHQVGCAGFVLNDKGELLVVKEYTGNRTRTSSPVWKLPGGMLDLGESFEEGACREVFEETGIACDFASVLCFWNRHGLTWGKSDLYVVCRLVPKTLEISADEEEISDCRWMPLSEF</sequence>
<dbReference type="GeneID" id="17311454"/>
<dbReference type="SUPFAM" id="SSF55811">
    <property type="entry name" value="Nudix"/>
    <property type="match status" value="1"/>
</dbReference>
<evidence type="ECO:0000256" key="3">
    <source>
        <dbReference type="RuleBase" id="RU003476"/>
    </source>
</evidence>
<accession>L1K385</accession>
<dbReference type="Proteomes" id="UP000011087">
    <property type="component" value="Unassembled WGS sequence"/>
</dbReference>
<gene>
    <name evidence="5" type="ORF">GUITHDRAFT_42753</name>
</gene>
<dbReference type="eggNOG" id="KOG0648">
    <property type="taxonomic scope" value="Eukaryota"/>
</dbReference>
<dbReference type="Pfam" id="PF00293">
    <property type="entry name" value="NUDIX"/>
    <property type="match status" value="1"/>
</dbReference>
<dbReference type="PANTHER" id="PTHR13994:SF13">
    <property type="entry name" value="FI03680P"/>
    <property type="match status" value="1"/>
</dbReference>
<dbReference type="InterPro" id="IPR020476">
    <property type="entry name" value="Nudix_hydrolase"/>
</dbReference>
<dbReference type="PRINTS" id="PR01356">
    <property type="entry name" value="GFGPROTEIN"/>
</dbReference>
<dbReference type="AlphaFoldDB" id="L1K385"/>
<dbReference type="KEGG" id="gtt:GUITHDRAFT_42753"/>
<dbReference type="InterPro" id="IPR020084">
    <property type="entry name" value="NUDIX_hydrolase_CS"/>
</dbReference>
<dbReference type="Gene3D" id="3.40.630.30">
    <property type="match status" value="1"/>
</dbReference>
<dbReference type="Pfam" id="PF18290">
    <property type="entry name" value="Nudix_hydro"/>
    <property type="match status" value="1"/>
</dbReference>
<dbReference type="InterPro" id="IPR000086">
    <property type="entry name" value="NUDIX_hydrolase_dom"/>
</dbReference>
<dbReference type="GO" id="GO:0047631">
    <property type="term" value="F:ADP-ribose diphosphatase activity"/>
    <property type="evidence" value="ECO:0007669"/>
    <property type="project" value="TreeGrafter"/>
</dbReference>
<reference evidence="6" key="3">
    <citation type="submission" date="2015-06" db="UniProtKB">
        <authorList>
            <consortium name="EnsemblProtists"/>
        </authorList>
    </citation>
    <scope>IDENTIFICATION</scope>
</reference>
<dbReference type="CDD" id="cd04670">
    <property type="entry name" value="NUDIX_ASFGF2_Nudt6"/>
    <property type="match status" value="1"/>
</dbReference>
<dbReference type="InterPro" id="IPR015797">
    <property type="entry name" value="NUDIX_hydrolase-like_dom_sf"/>
</dbReference>
<dbReference type="InterPro" id="IPR040618">
    <property type="entry name" value="Pre-Nudix"/>
</dbReference>
<dbReference type="EnsemblProtists" id="EKX54920">
    <property type="protein sequence ID" value="EKX54920"/>
    <property type="gene ID" value="GUITHDRAFT_42753"/>
</dbReference>
<evidence type="ECO:0000313" key="5">
    <source>
        <dbReference type="EMBL" id="EKX54920.1"/>
    </source>
</evidence>
<keyword evidence="2 3" id="KW-0378">Hydrolase</keyword>
<dbReference type="OMA" id="FRHTHNM"/>
<dbReference type="EMBL" id="JH992966">
    <property type="protein sequence ID" value="EKX54920.1"/>
    <property type="molecule type" value="Genomic_DNA"/>
</dbReference>
<feature type="domain" description="Nudix hydrolase" evidence="4">
    <location>
        <begin position="72"/>
        <end position="187"/>
    </location>
</feature>
<feature type="non-terminal residue" evidence="5">
    <location>
        <position position="1"/>
    </location>
</feature>
<reference evidence="5 7" key="1">
    <citation type="journal article" date="2012" name="Nature">
        <title>Algal genomes reveal evolutionary mosaicism and the fate of nucleomorphs.</title>
        <authorList>
            <consortium name="DOE Joint Genome Institute"/>
            <person name="Curtis B.A."/>
            <person name="Tanifuji G."/>
            <person name="Burki F."/>
            <person name="Gruber A."/>
            <person name="Irimia M."/>
            <person name="Maruyama S."/>
            <person name="Arias M.C."/>
            <person name="Ball S.G."/>
            <person name="Gile G.H."/>
            <person name="Hirakawa Y."/>
            <person name="Hopkins J.F."/>
            <person name="Kuo A."/>
            <person name="Rensing S.A."/>
            <person name="Schmutz J."/>
            <person name="Symeonidi A."/>
            <person name="Elias M."/>
            <person name="Eveleigh R.J."/>
            <person name="Herman E.K."/>
            <person name="Klute M.J."/>
            <person name="Nakayama T."/>
            <person name="Obornik M."/>
            <person name="Reyes-Prieto A."/>
            <person name="Armbrust E.V."/>
            <person name="Aves S.J."/>
            <person name="Beiko R.G."/>
            <person name="Coutinho P."/>
            <person name="Dacks J.B."/>
            <person name="Durnford D.G."/>
            <person name="Fast N.M."/>
            <person name="Green B.R."/>
            <person name="Grisdale C.J."/>
            <person name="Hempel F."/>
            <person name="Henrissat B."/>
            <person name="Hoppner M.P."/>
            <person name="Ishida K."/>
            <person name="Kim E."/>
            <person name="Koreny L."/>
            <person name="Kroth P.G."/>
            <person name="Liu Y."/>
            <person name="Malik S.B."/>
            <person name="Maier U.G."/>
            <person name="McRose D."/>
            <person name="Mock T."/>
            <person name="Neilson J.A."/>
            <person name="Onodera N.T."/>
            <person name="Poole A.M."/>
            <person name="Pritham E.J."/>
            <person name="Richards T.A."/>
            <person name="Rocap G."/>
            <person name="Roy S.W."/>
            <person name="Sarai C."/>
            <person name="Schaack S."/>
            <person name="Shirato S."/>
            <person name="Slamovits C.H."/>
            <person name="Spencer D.F."/>
            <person name="Suzuki S."/>
            <person name="Worden A.Z."/>
            <person name="Zauner S."/>
            <person name="Barry K."/>
            <person name="Bell C."/>
            <person name="Bharti A.K."/>
            <person name="Crow J.A."/>
            <person name="Grimwood J."/>
            <person name="Kramer R."/>
            <person name="Lindquist E."/>
            <person name="Lucas S."/>
            <person name="Salamov A."/>
            <person name="McFadden G.I."/>
            <person name="Lane C.E."/>
            <person name="Keeling P.J."/>
            <person name="Gray M.W."/>
            <person name="Grigoriev I.V."/>
            <person name="Archibald J.M."/>
        </authorList>
    </citation>
    <scope>NUCLEOTIDE SEQUENCE</scope>
    <source>
        <strain evidence="5 7">CCMP2712</strain>
    </source>
</reference>
<evidence type="ECO:0000313" key="6">
    <source>
        <dbReference type="EnsemblProtists" id="EKX54920"/>
    </source>
</evidence>
<dbReference type="PANTHER" id="PTHR13994">
    <property type="entry name" value="NUDIX HYDROLASE RELATED"/>
    <property type="match status" value="1"/>
</dbReference>
<evidence type="ECO:0000259" key="4">
    <source>
        <dbReference type="PROSITE" id="PS51462"/>
    </source>
</evidence>
<reference evidence="7" key="2">
    <citation type="submission" date="2012-11" db="EMBL/GenBank/DDBJ databases">
        <authorList>
            <person name="Kuo A."/>
            <person name="Curtis B.A."/>
            <person name="Tanifuji G."/>
            <person name="Burki F."/>
            <person name="Gruber A."/>
            <person name="Irimia M."/>
            <person name="Maruyama S."/>
            <person name="Arias M.C."/>
            <person name="Ball S.G."/>
            <person name="Gile G.H."/>
            <person name="Hirakawa Y."/>
            <person name="Hopkins J.F."/>
            <person name="Rensing S.A."/>
            <person name="Schmutz J."/>
            <person name="Symeonidi A."/>
            <person name="Elias M."/>
            <person name="Eveleigh R.J."/>
            <person name="Herman E.K."/>
            <person name="Klute M.J."/>
            <person name="Nakayama T."/>
            <person name="Obornik M."/>
            <person name="Reyes-Prieto A."/>
            <person name="Armbrust E.V."/>
            <person name="Aves S.J."/>
            <person name="Beiko R.G."/>
            <person name="Coutinho P."/>
            <person name="Dacks J.B."/>
            <person name="Durnford D.G."/>
            <person name="Fast N.M."/>
            <person name="Green B.R."/>
            <person name="Grisdale C."/>
            <person name="Hempe F."/>
            <person name="Henrissat B."/>
            <person name="Hoppner M.P."/>
            <person name="Ishida K.-I."/>
            <person name="Kim E."/>
            <person name="Koreny L."/>
            <person name="Kroth P.G."/>
            <person name="Liu Y."/>
            <person name="Malik S.-B."/>
            <person name="Maier U.G."/>
            <person name="McRose D."/>
            <person name="Mock T."/>
            <person name="Neilson J.A."/>
            <person name="Onodera N.T."/>
            <person name="Poole A.M."/>
            <person name="Pritham E.J."/>
            <person name="Richards T.A."/>
            <person name="Rocap G."/>
            <person name="Roy S.W."/>
            <person name="Sarai C."/>
            <person name="Schaack S."/>
            <person name="Shirato S."/>
            <person name="Slamovits C.H."/>
            <person name="Spencer D.F."/>
            <person name="Suzuki S."/>
            <person name="Worden A.Z."/>
            <person name="Zauner S."/>
            <person name="Barry K."/>
            <person name="Bell C."/>
            <person name="Bharti A.K."/>
            <person name="Crow J.A."/>
            <person name="Grimwood J."/>
            <person name="Kramer R."/>
            <person name="Lindquist E."/>
            <person name="Lucas S."/>
            <person name="Salamov A."/>
            <person name="McFadden G.I."/>
            <person name="Lane C.E."/>
            <person name="Keeling P.J."/>
            <person name="Gray M.W."/>
            <person name="Grigoriev I.V."/>
            <person name="Archibald J.M."/>
        </authorList>
    </citation>
    <scope>NUCLEOTIDE SEQUENCE</scope>
    <source>
        <strain evidence="7">CCMP2712</strain>
    </source>
</reference>
<protein>
    <recommendedName>
        <fullName evidence="4">Nudix hydrolase domain-containing protein</fullName>
    </recommendedName>
</protein>
<dbReference type="PaxDb" id="55529-EKX54920"/>
<dbReference type="OrthoDB" id="447842at2759"/>
<dbReference type="RefSeq" id="XP_005841900.1">
    <property type="nucleotide sequence ID" value="XM_005841843.1"/>
</dbReference>
<dbReference type="GO" id="GO:0051287">
    <property type="term" value="F:NAD binding"/>
    <property type="evidence" value="ECO:0007669"/>
    <property type="project" value="TreeGrafter"/>
</dbReference>